<evidence type="ECO:0000313" key="3">
    <source>
        <dbReference type="Proteomes" id="UP000240317"/>
    </source>
</evidence>
<protein>
    <submittedName>
        <fullName evidence="2">Uncharacterized protein</fullName>
    </submittedName>
</protein>
<sequence length="237" mass="25021">MTALLAGALTLLIFVWLIGLPLLAALTEPQERAFRKTRLYATLLVFHLISIGVLLVLSDRLSVPDMDSHVLPLAALASLTTFLIFPAIAGALTGTASFAPAMALVVGAGFPILLLISAPTIYEGISLLLGPPLQTQVVTQVGYEQEGGYHYALLASAEEEKVVSKAFYQELAALPKPAAVQLASFGGAAYSAQELAVPSQHRGLLRQQLLMVAYLLSLPLLSALFTRVPAGSATRTA</sequence>
<keyword evidence="3" id="KW-1185">Reference proteome</keyword>
<accession>A0A2T3WBS0</accession>
<feature type="transmembrane region" description="Helical" evidence="1">
    <location>
        <begin position="40"/>
        <end position="58"/>
    </location>
</feature>
<feature type="transmembrane region" description="Helical" evidence="1">
    <location>
        <begin position="98"/>
        <end position="116"/>
    </location>
</feature>
<keyword evidence="1" id="KW-0472">Membrane</keyword>
<keyword evidence="1" id="KW-0812">Transmembrane</keyword>
<gene>
    <name evidence="2" type="ORF">C8263_03215</name>
</gene>
<feature type="transmembrane region" description="Helical" evidence="1">
    <location>
        <begin position="209"/>
        <end position="228"/>
    </location>
</feature>
<reference evidence="2 3" key="1">
    <citation type="submission" date="2018-03" db="EMBL/GenBank/DDBJ databases">
        <title>Draft genome of Deinococcus sp. OD32.</title>
        <authorList>
            <person name="Wang X.-P."/>
            <person name="Du Z.-J."/>
        </authorList>
    </citation>
    <scope>NUCLEOTIDE SEQUENCE [LARGE SCALE GENOMIC DNA]</scope>
    <source>
        <strain evidence="2 3">OD32</strain>
    </source>
</reference>
<keyword evidence="1" id="KW-1133">Transmembrane helix</keyword>
<organism evidence="2 3">
    <name type="scientific">Deinococcus arcticus</name>
    <dbReference type="NCBI Taxonomy" id="2136176"/>
    <lineage>
        <taxon>Bacteria</taxon>
        <taxon>Thermotogati</taxon>
        <taxon>Deinococcota</taxon>
        <taxon>Deinococci</taxon>
        <taxon>Deinococcales</taxon>
        <taxon>Deinococcaceae</taxon>
        <taxon>Deinococcus</taxon>
    </lineage>
</organism>
<evidence type="ECO:0000313" key="2">
    <source>
        <dbReference type="EMBL" id="PTA69350.1"/>
    </source>
</evidence>
<comment type="caution">
    <text evidence="2">The sequence shown here is derived from an EMBL/GenBank/DDBJ whole genome shotgun (WGS) entry which is preliminary data.</text>
</comment>
<name>A0A2T3WBS0_9DEIO</name>
<dbReference type="EMBL" id="PYSV01000002">
    <property type="protein sequence ID" value="PTA69350.1"/>
    <property type="molecule type" value="Genomic_DNA"/>
</dbReference>
<dbReference type="AlphaFoldDB" id="A0A2T3WBS0"/>
<feature type="transmembrane region" description="Helical" evidence="1">
    <location>
        <begin position="70"/>
        <end position="92"/>
    </location>
</feature>
<dbReference type="Proteomes" id="UP000240317">
    <property type="component" value="Unassembled WGS sequence"/>
</dbReference>
<evidence type="ECO:0000256" key="1">
    <source>
        <dbReference type="SAM" id="Phobius"/>
    </source>
</evidence>
<proteinExistence type="predicted"/>